<name>A0A857JJ09_9ALTE</name>
<dbReference type="AlphaFoldDB" id="A0A857JJ09"/>
<dbReference type="Proteomes" id="UP000464524">
    <property type="component" value="Chromosome"/>
</dbReference>
<dbReference type="EMBL" id="CP047656">
    <property type="protein sequence ID" value="QHJ10947.1"/>
    <property type="molecule type" value="Genomic_DNA"/>
</dbReference>
<evidence type="ECO:0000313" key="1">
    <source>
        <dbReference type="EMBL" id="QHJ10947.1"/>
    </source>
</evidence>
<dbReference type="RefSeq" id="WP_160178744.1">
    <property type="nucleotide sequence ID" value="NZ_CP047656.1"/>
</dbReference>
<evidence type="ECO:0000313" key="2">
    <source>
        <dbReference type="Proteomes" id="UP000464524"/>
    </source>
</evidence>
<keyword evidence="2" id="KW-1185">Reference proteome</keyword>
<organism evidence="1 2">
    <name type="scientific">Paraglaciecola mesophila</name>
    <dbReference type="NCBI Taxonomy" id="197222"/>
    <lineage>
        <taxon>Bacteria</taxon>
        <taxon>Pseudomonadati</taxon>
        <taxon>Pseudomonadota</taxon>
        <taxon>Gammaproteobacteria</taxon>
        <taxon>Alteromonadales</taxon>
        <taxon>Alteromonadaceae</taxon>
        <taxon>Paraglaciecola</taxon>
    </lineage>
</organism>
<accession>A0A857JJ09</accession>
<dbReference type="KEGG" id="pmes:FX988_01169"/>
<reference evidence="1 2" key="1">
    <citation type="submission" date="2019-12" db="EMBL/GenBank/DDBJ databases">
        <title>Genome sequencing and assembly of endphytes of Porphyra tenera.</title>
        <authorList>
            <person name="Park J.M."/>
            <person name="Shin R."/>
            <person name="Jo S.H."/>
        </authorList>
    </citation>
    <scope>NUCLEOTIDE SEQUENCE [LARGE SCALE GENOMIC DNA]</scope>
    <source>
        <strain evidence="1 2">GPM4</strain>
    </source>
</reference>
<dbReference type="OrthoDB" id="2942778at2"/>
<gene>
    <name evidence="1" type="ORF">FX988_01169</name>
</gene>
<protein>
    <submittedName>
        <fullName evidence="1">Uncharacterized protein</fullName>
    </submittedName>
</protein>
<sequence>MNNEDFITTIEQVVAKAAINDTISTLSSPPGRKPDGSLIQQSVWYNSLSDSDQDMLKRIVSRAVNESVFGFLCVLDGVRAISDAHETNELTLTHKETVLNDAHKEYLHDLYRNV</sequence>
<proteinExistence type="predicted"/>